<evidence type="ECO:0000256" key="2">
    <source>
        <dbReference type="ARBA" id="ARBA00022670"/>
    </source>
</evidence>
<dbReference type="GO" id="GO:0008234">
    <property type="term" value="F:cysteine-type peptidase activity"/>
    <property type="evidence" value="ECO:0007669"/>
    <property type="project" value="InterPro"/>
</dbReference>
<dbReference type="SUPFAM" id="SSF54001">
    <property type="entry name" value="Cysteine proteinases"/>
    <property type="match status" value="1"/>
</dbReference>
<dbReference type="PROSITE" id="PS50600">
    <property type="entry name" value="ULP_PROTEASE"/>
    <property type="match status" value="1"/>
</dbReference>
<dbReference type="EMBL" id="CAMAPE010000065">
    <property type="protein sequence ID" value="CAH9115188.1"/>
    <property type="molecule type" value="Genomic_DNA"/>
</dbReference>
<evidence type="ECO:0000256" key="3">
    <source>
        <dbReference type="ARBA" id="ARBA00022801"/>
    </source>
</evidence>
<comment type="similarity">
    <text evidence="1">Belongs to the peptidase C48 family.</text>
</comment>
<dbReference type="Proteomes" id="UP001152484">
    <property type="component" value="Unassembled WGS sequence"/>
</dbReference>
<dbReference type="Gene3D" id="3.40.395.10">
    <property type="entry name" value="Adenoviral Proteinase, Chain A"/>
    <property type="match status" value="1"/>
</dbReference>
<organism evidence="5 6">
    <name type="scientific">Cuscuta europaea</name>
    <name type="common">European dodder</name>
    <dbReference type="NCBI Taxonomy" id="41803"/>
    <lineage>
        <taxon>Eukaryota</taxon>
        <taxon>Viridiplantae</taxon>
        <taxon>Streptophyta</taxon>
        <taxon>Embryophyta</taxon>
        <taxon>Tracheophyta</taxon>
        <taxon>Spermatophyta</taxon>
        <taxon>Magnoliopsida</taxon>
        <taxon>eudicotyledons</taxon>
        <taxon>Gunneridae</taxon>
        <taxon>Pentapetalae</taxon>
        <taxon>asterids</taxon>
        <taxon>lamiids</taxon>
        <taxon>Solanales</taxon>
        <taxon>Convolvulaceae</taxon>
        <taxon>Cuscuteae</taxon>
        <taxon>Cuscuta</taxon>
        <taxon>Cuscuta subgen. Cuscuta</taxon>
    </lineage>
</organism>
<evidence type="ECO:0000313" key="5">
    <source>
        <dbReference type="EMBL" id="CAH9115188.1"/>
    </source>
</evidence>
<keyword evidence="6" id="KW-1185">Reference proteome</keyword>
<dbReference type="GO" id="GO:0006508">
    <property type="term" value="P:proteolysis"/>
    <property type="evidence" value="ECO:0007669"/>
    <property type="project" value="UniProtKB-KW"/>
</dbReference>
<dbReference type="InterPro" id="IPR038765">
    <property type="entry name" value="Papain-like_cys_pep_sf"/>
</dbReference>
<dbReference type="OrthoDB" id="1680482at2759"/>
<keyword evidence="2" id="KW-0645">Protease</keyword>
<name>A0A9P1EL69_CUSEU</name>
<feature type="domain" description="Ubiquitin-like protease family profile" evidence="4">
    <location>
        <begin position="1"/>
        <end position="138"/>
    </location>
</feature>
<protein>
    <recommendedName>
        <fullName evidence="4">Ubiquitin-like protease family profile domain-containing protein</fullName>
    </recommendedName>
</protein>
<dbReference type="Pfam" id="PF02902">
    <property type="entry name" value="Peptidase_C48"/>
    <property type="match status" value="1"/>
</dbReference>
<comment type="caution">
    <text evidence="5">The sequence shown here is derived from an EMBL/GenBank/DDBJ whole genome shotgun (WGS) entry which is preliminary data.</text>
</comment>
<sequence length="138" mass="16327">MSNHVDAVVYVLNKESRRTKCALKSPYFMQQPLNKKIDKEEHWGGDRHLVKTKWTSLDKVFSPLNVEDMHWVLVEIDLRAKFLRLYDSLQSGRTVSKVKELCERLPHLLRVITWKRDDYVEDDIKPWQAVCVHGVPQQ</sequence>
<gene>
    <name evidence="5" type="ORF">CEURO_LOCUS20715</name>
</gene>
<dbReference type="InterPro" id="IPR003653">
    <property type="entry name" value="Peptidase_C48_C"/>
</dbReference>
<reference evidence="5" key="1">
    <citation type="submission" date="2022-07" db="EMBL/GenBank/DDBJ databases">
        <authorList>
            <person name="Macas J."/>
            <person name="Novak P."/>
            <person name="Neumann P."/>
        </authorList>
    </citation>
    <scope>NUCLEOTIDE SEQUENCE</scope>
</reference>
<proteinExistence type="inferred from homology"/>
<dbReference type="AlphaFoldDB" id="A0A9P1EL69"/>
<evidence type="ECO:0000313" key="6">
    <source>
        <dbReference type="Proteomes" id="UP001152484"/>
    </source>
</evidence>
<accession>A0A9P1EL69</accession>
<keyword evidence="3" id="KW-0378">Hydrolase</keyword>
<evidence type="ECO:0000256" key="1">
    <source>
        <dbReference type="ARBA" id="ARBA00005234"/>
    </source>
</evidence>
<evidence type="ECO:0000259" key="4">
    <source>
        <dbReference type="PROSITE" id="PS50600"/>
    </source>
</evidence>